<sequence length="579" mass="64639">MHDIIVIGAGIAGTLTALELANKGYKVALIEAGSQVLPPTSSTQNECNKLHTGMHYLGDIKTAEHCLTRAIEFAKKYPEFLAGKDNLSSPCRRGRHYVIGESLVSPEEAEQITHRLRALYQERIDADPTNEVFGKVEHFIQKLKPEEYNFISNTIPISTPDGEKVTSVAVAYETGESQVDIIALQKHLQAEVDSHANIEFIPNSRVTDLGLMTEQFGYYVVASQADGYEIRQEARGIVNCAWQNIELLDKKLEPQTAGVNVSAGPIETAASSNSVNRVKVSLLVKLPQELTNLNTCIFSSGPFFSITNLGDGTAILTSERFTNVGYYPVGKEMPEALQEKLAKLKPDTEEGKTFAKNIIDDCAACFAGDYKELFKQAELLEFHVGFVKQLDMQEAYTQTSIYQKGSAVHARQLDGVISKPNAFGYISNSGMKMTYAVNNAEQVSQRMDRDFRCIMMYEDLVQLVKNQFSENFNQKYEEKIDTLLYGKYRERISGMINQHQALMSAEQSPSRPIGTLSDEFKGEIGQIAKAIHEEIKFKHEFINPSQLGVFNPNKVINPNRLCHKLDKSISSNEEKPRNP</sequence>
<dbReference type="OrthoDB" id="1401001at2"/>
<dbReference type="PANTHER" id="PTHR43734:SF1">
    <property type="entry name" value="PHYTOENE DESATURASE"/>
    <property type="match status" value="1"/>
</dbReference>
<dbReference type="Proteomes" id="UP000254968">
    <property type="component" value="Unassembled WGS sequence"/>
</dbReference>
<keyword evidence="4" id="KW-0489">Methyltransferase</keyword>
<feature type="domain" description="FAD dependent oxidoreductase" evidence="3">
    <location>
        <begin position="3"/>
        <end position="246"/>
    </location>
</feature>
<dbReference type="GO" id="GO:0032259">
    <property type="term" value="P:methylation"/>
    <property type="evidence" value="ECO:0007669"/>
    <property type="project" value="UniProtKB-KW"/>
</dbReference>
<dbReference type="GO" id="GO:0008168">
    <property type="term" value="F:methyltransferase activity"/>
    <property type="evidence" value="ECO:0007669"/>
    <property type="project" value="UniProtKB-KW"/>
</dbReference>
<proteinExistence type="inferred from homology"/>
<reference evidence="4 5" key="1">
    <citation type="submission" date="2018-06" db="EMBL/GenBank/DDBJ databases">
        <authorList>
            <consortium name="Pathogen Informatics"/>
            <person name="Doyle S."/>
        </authorList>
    </citation>
    <scope>NUCLEOTIDE SEQUENCE [LARGE SCALE GENOMIC DNA]</scope>
    <source>
        <strain evidence="4 5">NCTC13315</strain>
    </source>
</reference>
<comment type="similarity">
    <text evidence="1">Belongs to the carotenoid/retinoid oxidoreductase family.</text>
</comment>
<dbReference type="PANTHER" id="PTHR43734">
    <property type="entry name" value="PHYTOENE DESATURASE"/>
    <property type="match status" value="1"/>
</dbReference>
<evidence type="ECO:0000313" key="4">
    <source>
        <dbReference type="EMBL" id="STX29690.1"/>
    </source>
</evidence>
<evidence type="ECO:0000256" key="1">
    <source>
        <dbReference type="ARBA" id="ARBA00006046"/>
    </source>
</evidence>
<keyword evidence="2" id="KW-0560">Oxidoreductase</keyword>
<keyword evidence="5" id="KW-1185">Reference proteome</keyword>
<keyword evidence="4" id="KW-0808">Transferase</keyword>
<dbReference type="AlphaFoldDB" id="A0A378I4L0"/>
<evidence type="ECO:0000313" key="5">
    <source>
        <dbReference type="Proteomes" id="UP000254968"/>
    </source>
</evidence>
<accession>A0A378I4L0</accession>
<dbReference type="EMBL" id="UGNV01000001">
    <property type="protein sequence ID" value="STX29690.1"/>
    <property type="molecule type" value="Genomic_DNA"/>
</dbReference>
<dbReference type="InterPro" id="IPR006076">
    <property type="entry name" value="FAD-dep_OxRdtase"/>
</dbReference>
<name>A0A378I4L0_9GAMM</name>
<evidence type="ECO:0000256" key="2">
    <source>
        <dbReference type="ARBA" id="ARBA00023002"/>
    </source>
</evidence>
<organism evidence="4 5">
    <name type="scientific">Legionella beliardensis</name>
    <dbReference type="NCBI Taxonomy" id="91822"/>
    <lineage>
        <taxon>Bacteria</taxon>
        <taxon>Pseudomonadati</taxon>
        <taxon>Pseudomonadota</taxon>
        <taxon>Gammaproteobacteria</taxon>
        <taxon>Legionellales</taxon>
        <taxon>Legionellaceae</taxon>
        <taxon>Legionella</taxon>
    </lineage>
</organism>
<dbReference type="Gene3D" id="3.50.50.60">
    <property type="entry name" value="FAD/NAD(P)-binding domain"/>
    <property type="match status" value="1"/>
</dbReference>
<gene>
    <name evidence="4" type="ORF">NCTC13315_02242</name>
</gene>
<dbReference type="SUPFAM" id="SSF51905">
    <property type="entry name" value="FAD/NAD(P)-binding domain"/>
    <property type="match status" value="1"/>
</dbReference>
<dbReference type="GO" id="GO:0016491">
    <property type="term" value="F:oxidoreductase activity"/>
    <property type="evidence" value="ECO:0007669"/>
    <property type="project" value="UniProtKB-KW"/>
</dbReference>
<dbReference type="InterPro" id="IPR036188">
    <property type="entry name" value="FAD/NAD-bd_sf"/>
</dbReference>
<dbReference type="RefSeq" id="WP_115303363.1">
    <property type="nucleotide sequence ID" value="NZ_CAAAHO010000002.1"/>
</dbReference>
<dbReference type="Pfam" id="PF01266">
    <property type="entry name" value="DAO"/>
    <property type="match status" value="1"/>
</dbReference>
<protein>
    <submittedName>
        <fullName evidence="4">Bifunctional tRNA (Mnm(5)s(2)U34)-methyltransferase/FAD-dependent cmnm(5)s(2)U34 oxidoreductase</fullName>
    </submittedName>
</protein>
<evidence type="ECO:0000259" key="3">
    <source>
        <dbReference type="Pfam" id="PF01266"/>
    </source>
</evidence>